<evidence type="ECO:0000313" key="3">
    <source>
        <dbReference type="Proteomes" id="UP000198417"/>
    </source>
</evidence>
<proteinExistence type="predicted"/>
<dbReference type="EMBL" id="FZNN01000004">
    <property type="protein sequence ID" value="SNR42621.1"/>
    <property type="molecule type" value="Genomic_DNA"/>
</dbReference>
<gene>
    <name evidence="2" type="ORF">SAMN06265370_104240</name>
</gene>
<protein>
    <submittedName>
        <fullName evidence="2">Uncharacterized protein</fullName>
    </submittedName>
</protein>
<evidence type="ECO:0000313" key="2">
    <source>
        <dbReference type="EMBL" id="SNR42621.1"/>
    </source>
</evidence>
<reference evidence="2 3" key="1">
    <citation type="submission" date="2017-06" db="EMBL/GenBank/DDBJ databases">
        <authorList>
            <person name="Kim H.J."/>
            <person name="Triplett B.A."/>
        </authorList>
    </citation>
    <scope>NUCLEOTIDE SEQUENCE [LARGE SCALE GENOMIC DNA]</scope>
    <source>
        <strain evidence="2 3">DSM 29052</strain>
    </source>
</reference>
<name>A0A238W898_9RHOB</name>
<accession>A0A238W898</accession>
<dbReference type="OrthoDB" id="7869231at2"/>
<keyword evidence="1" id="KW-0472">Membrane</keyword>
<keyword evidence="3" id="KW-1185">Reference proteome</keyword>
<evidence type="ECO:0000256" key="1">
    <source>
        <dbReference type="SAM" id="Phobius"/>
    </source>
</evidence>
<feature type="transmembrane region" description="Helical" evidence="1">
    <location>
        <begin position="12"/>
        <end position="34"/>
    </location>
</feature>
<sequence>MTPLGMPVYDGAAGFWGFAIAYVVCAFVWGYPLWKILPKYAYDRRWAFSTLLVGGLAVLIALWLIALPDKWTPPEENT</sequence>
<keyword evidence="1" id="KW-1133">Transmembrane helix</keyword>
<dbReference type="Proteomes" id="UP000198417">
    <property type="component" value="Unassembled WGS sequence"/>
</dbReference>
<dbReference type="RefSeq" id="WP_089269789.1">
    <property type="nucleotide sequence ID" value="NZ_FZNN01000004.1"/>
</dbReference>
<feature type="transmembrane region" description="Helical" evidence="1">
    <location>
        <begin position="46"/>
        <end position="66"/>
    </location>
</feature>
<organism evidence="2 3">
    <name type="scientific">Puniceibacterium sediminis</name>
    <dbReference type="NCBI Taxonomy" id="1608407"/>
    <lineage>
        <taxon>Bacteria</taxon>
        <taxon>Pseudomonadati</taxon>
        <taxon>Pseudomonadota</taxon>
        <taxon>Alphaproteobacteria</taxon>
        <taxon>Rhodobacterales</taxon>
        <taxon>Paracoccaceae</taxon>
        <taxon>Puniceibacterium</taxon>
    </lineage>
</organism>
<dbReference type="AlphaFoldDB" id="A0A238W898"/>
<keyword evidence="1" id="KW-0812">Transmembrane</keyword>